<evidence type="ECO:0000256" key="1">
    <source>
        <dbReference type="ARBA" id="ARBA00004141"/>
    </source>
</evidence>
<evidence type="ECO:0000256" key="5">
    <source>
        <dbReference type="ARBA" id="ARBA00022989"/>
    </source>
</evidence>
<dbReference type="NCBIfam" id="TIGR03025">
    <property type="entry name" value="EPS_sugtrans"/>
    <property type="match status" value="1"/>
</dbReference>
<keyword evidence="3 9" id="KW-0808">Transferase</keyword>
<dbReference type="PANTHER" id="PTHR30576">
    <property type="entry name" value="COLANIC BIOSYNTHESIS UDP-GLUCOSE LIPID CARRIER TRANSFERASE"/>
    <property type="match status" value="1"/>
</dbReference>
<dbReference type="InterPro" id="IPR003362">
    <property type="entry name" value="Bact_transf"/>
</dbReference>
<keyword evidence="4 7" id="KW-0812">Transmembrane</keyword>
<dbReference type="InterPro" id="IPR017475">
    <property type="entry name" value="EPS_sugar_tfrase"/>
</dbReference>
<keyword evidence="5 7" id="KW-1133">Transmembrane helix</keyword>
<accession>A0A3P7PSG7</accession>
<feature type="transmembrane region" description="Helical" evidence="7">
    <location>
        <begin position="106"/>
        <end position="131"/>
    </location>
</feature>
<keyword evidence="6 7" id="KW-0472">Membrane</keyword>
<dbReference type="PANTHER" id="PTHR30576:SF0">
    <property type="entry name" value="UNDECAPRENYL-PHOSPHATE N-ACETYLGALACTOSAMINYL 1-PHOSPHATE TRANSFERASE-RELATED"/>
    <property type="match status" value="1"/>
</dbReference>
<organism evidence="9 10">
    <name type="scientific">Petrocella atlantisensis</name>
    <dbReference type="NCBI Taxonomy" id="2173034"/>
    <lineage>
        <taxon>Bacteria</taxon>
        <taxon>Bacillati</taxon>
        <taxon>Bacillota</taxon>
        <taxon>Clostridia</taxon>
        <taxon>Lachnospirales</taxon>
        <taxon>Vallitaleaceae</taxon>
        <taxon>Petrocella</taxon>
    </lineage>
</organism>
<dbReference type="GO" id="GO:0016020">
    <property type="term" value="C:membrane"/>
    <property type="evidence" value="ECO:0007669"/>
    <property type="project" value="UniProtKB-SubCell"/>
</dbReference>
<dbReference type="Proteomes" id="UP000279029">
    <property type="component" value="Chromosome"/>
</dbReference>
<dbReference type="EC" id="2.7.8.40" evidence="9"/>
<evidence type="ECO:0000256" key="4">
    <source>
        <dbReference type="ARBA" id="ARBA00022692"/>
    </source>
</evidence>
<dbReference type="KEGG" id="cbar:PATL70BA_0325"/>
<keyword evidence="10" id="KW-1185">Reference proteome</keyword>
<feature type="domain" description="Bacterial sugar transferase" evidence="8">
    <location>
        <begin position="255"/>
        <end position="435"/>
    </location>
</feature>
<evidence type="ECO:0000313" key="10">
    <source>
        <dbReference type="Proteomes" id="UP000279029"/>
    </source>
</evidence>
<comment type="subcellular location">
    <subcellularLocation>
        <location evidence="1">Membrane</location>
        <topology evidence="1">Multi-pass membrane protein</topology>
    </subcellularLocation>
</comment>
<protein>
    <submittedName>
        <fullName evidence="9">UDP-N-acetylgalactosamine-undecaprenyl-phosphate N-acetylgalactosaminephosphotransferase</fullName>
        <ecNumber evidence="9">2.7.8.40</ecNumber>
    </submittedName>
</protein>
<comment type="similarity">
    <text evidence="2">Belongs to the bacterial sugar transferase family.</text>
</comment>
<gene>
    <name evidence="9" type="primary">wecA</name>
    <name evidence="9" type="ORF">PATL70BA_0325</name>
</gene>
<sequence length="495" mass="56465">MKVFKVKSLVFVTAMGDLLLFLGSYALIIKVAEWLLGYNQAMEDHLWLYVPLGGLIVLVLMLTFDMYRNIFYRQISDIILSIVLIVVSNTIIGLFIVGFLEVFRLPLWIILSAGLFQLVTISLWRVITWYVRKTMHSKQSIMIIGDLDQAKSYTMKILEEQGHLFNIRYIYDYENGIENAFELMGTVDHVLLCSGVQSKHSEEIFIYCMRHNKNVFMIPDIFSINLNKANFIQVEDVPIFNLSRFGLTNEQKFVKRVFDIVVASIGFLLALPILIIVSVIIKLTDSGPVFFKQERLTAGNKKFHVFKFRTMVLNAEEMTGPVLATAKDPRITKIGHFLRSTRLDEIPQLINVLNGTMSIVGPRPERDFFVKQFVETTPSFEYRTAVKAGITGLAQVLGKYTTSFEDKLRYDLMYIKNYTFLLDIKIIIKTLKVILTKEASAGSDEDIDFDAYLKKKALNRVMTSYGCIITSLNSSVVETETNSKKAVSLGDDRVS</sequence>
<dbReference type="AlphaFoldDB" id="A0A3P7PSG7"/>
<evidence type="ECO:0000313" key="9">
    <source>
        <dbReference type="EMBL" id="VDN46171.1"/>
    </source>
</evidence>
<feature type="transmembrane region" description="Helical" evidence="7">
    <location>
        <begin position="9"/>
        <end position="28"/>
    </location>
</feature>
<feature type="transmembrane region" description="Helical" evidence="7">
    <location>
        <begin position="79"/>
        <end position="100"/>
    </location>
</feature>
<evidence type="ECO:0000259" key="8">
    <source>
        <dbReference type="Pfam" id="PF02397"/>
    </source>
</evidence>
<dbReference type="RefSeq" id="WP_125135730.1">
    <property type="nucleotide sequence ID" value="NZ_LR130778.1"/>
</dbReference>
<evidence type="ECO:0000256" key="7">
    <source>
        <dbReference type="SAM" id="Phobius"/>
    </source>
</evidence>
<evidence type="ECO:0000256" key="2">
    <source>
        <dbReference type="ARBA" id="ARBA00006464"/>
    </source>
</evidence>
<dbReference type="GO" id="GO:0016780">
    <property type="term" value="F:phosphotransferase activity, for other substituted phosphate groups"/>
    <property type="evidence" value="ECO:0007669"/>
    <property type="project" value="TreeGrafter"/>
</dbReference>
<dbReference type="OrthoDB" id="9808602at2"/>
<proteinExistence type="inferred from homology"/>
<reference evidence="9 10" key="1">
    <citation type="submission" date="2018-09" db="EMBL/GenBank/DDBJ databases">
        <authorList>
            <person name="Postec A."/>
        </authorList>
    </citation>
    <scope>NUCLEOTIDE SEQUENCE [LARGE SCALE GENOMIC DNA]</scope>
    <source>
        <strain evidence="9">70B-A</strain>
    </source>
</reference>
<feature type="transmembrane region" description="Helical" evidence="7">
    <location>
        <begin position="257"/>
        <end position="281"/>
    </location>
</feature>
<dbReference type="Pfam" id="PF02397">
    <property type="entry name" value="Bac_transf"/>
    <property type="match status" value="1"/>
</dbReference>
<name>A0A3P7PSG7_9FIRM</name>
<evidence type="ECO:0000256" key="6">
    <source>
        <dbReference type="ARBA" id="ARBA00023136"/>
    </source>
</evidence>
<evidence type="ECO:0000256" key="3">
    <source>
        <dbReference type="ARBA" id="ARBA00022679"/>
    </source>
</evidence>
<dbReference type="EMBL" id="LR130778">
    <property type="protein sequence ID" value="VDN46171.1"/>
    <property type="molecule type" value="Genomic_DNA"/>
</dbReference>
<feature type="transmembrane region" description="Helical" evidence="7">
    <location>
        <begin position="48"/>
        <end position="67"/>
    </location>
</feature>